<evidence type="ECO:0000313" key="2">
    <source>
        <dbReference type="EMBL" id="KAK9157486.1"/>
    </source>
</evidence>
<evidence type="ECO:0000313" key="3">
    <source>
        <dbReference type="Proteomes" id="UP001419268"/>
    </source>
</evidence>
<keyword evidence="3" id="KW-1185">Reference proteome</keyword>
<feature type="region of interest" description="Disordered" evidence="1">
    <location>
        <begin position="18"/>
        <end position="41"/>
    </location>
</feature>
<feature type="region of interest" description="Disordered" evidence="1">
    <location>
        <begin position="121"/>
        <end position="150"/>
    </location>
</feature>
<comment type="caution">
    <text evidence="2">The sequence shown here is derived from an EMBL/GenBank/DDBJ whole genome shotgun (WGS) entry which is preliminary data.</text>
</comment>
<organism evidence="2 3">
    <name type="scientific">Stephania cephalantha</name>
    <dbReference type="NCBI Taxonomy" id="152367"/>
    <lineage>
        <taxon>Eukaryota</taxon>
        <taxon>Viridiplantae</taxon>
        <taxon>Streptophyta</taxon>
        <taxon>Embryophyta</taxon>
        <taxon>Tracheophyta</taxon>
        <taxon>Spermatophyta</taxon>
        <taxon>Magnoliopsida</taxon>
        <taxon>Ranunculales</taxon>
        <taxon>Menispermaceae</taxon>
        <taxon>Menispermoideae</taxon>
        <taxon>Cissampelideae</taxon>
        <taxon>Stephania</taxon>
    </lineage>
</organism>
<proteinExistence type="predicted"/>
<name>A0AAP0KRT7_9MAGN</name>
<dbReference type="Proteomes" id="UP001419268">
    <property type="component" value="Unassembled WGS sequence"/>
</dbReference>
<reference evidence="2 3" key="1">
    <citation type="submission" date="2024-01" db="EMBL/GenBank/DDBJ databases">
        <title>Genome assemblies of Stephania.</title>
        <authorList>
            <person name="Yang L."/>
        </authorList>
    </citation>
    <scope>NUCLEOTIDE SEQUENCE [LARGE SCALE GENOMIC DNA]</scope>
    <source>
        <strain evidence="2">JXDWG</strain>
        <tissue evidence="2">Leaf</tissue>
    </source>
</reference>
<evidence type="ECO:0000256" key="1">
    <source>
        <dbReference type="SAM" id="MobiDB-lite"/>
    </source>
</evidence>
<accession>A0AAP0KRT7</accession>
<dbReference type="EMBL" id="JBBNAG010000002">
    <property type="protein sequence ID" value="KAK9157486.1"/>
    <property type="molecule type" value="Genomic_DNA"/>
</dbReference>
<protein>
    <submittedName>
        <fullName evidence="2">Uncharacterized protein</fullName>
    </submittedName>
</protein>
<dbReference type="AlphaFoldDB" id="A0AAP0KRT7"/>
<sequence>MFNTSTANKGLHHFAEVCSSGGLPHPPRQRSKRSHLQVSSRKGKEIVVVDNPIDLMGFRTNEVVLALQKYPFNKSMAKSIVDNELHVEQIDRNHVLDKSNLIMMGLVFDEITRRWAQKVPNKDLVGEGGGNNQGKSDEDDDMWGGGEPIPILDNDIEPEIESLNDTMECRLARVEDCLLSLNGTVGQRRRGGWQKDFINKLDPVEEECNWALNNRRVRKEWKSKYRPDKGSSNN</sequence>
<gene>
    <name evidence="2" type="ORF">Scep_004060</name>
</gene>